<dbReference type="SUPFAM" id="SSF53649">
    <property type="entry name" value="Alkaline phosphatase-like"/>
    <property type="match status" value="1"/>
</dbReference>
<evidence type="ECO:0000313" key="1">
    <source>
        <dbReference type="EMBL" id="MDS0292777.1"/>
    </source>
</evidence>
<reference evidence="1 2" key="1">
    <citation type="submission" date="2022-06" db="EMBL/GenBank/DDBJ databases">
        <title>Halogeometricum sp. a new haloarchaeum isolate from saline soil.</title>
        <authorList>
            <person name="Strakova D."/>
            <person name="Galisteo C."/>
            <person name="Sanchez-Porro C."/>
            <person name="Ventosa A."/>
        </authorList>
    </citation>
    <scope>NUCLEOTIDE SEQUENCE [LARGE SCALE GENOMIC DNA]</scope>
    <source>
        <strain evidence="2">S3BR25-2</strain>
    </source>
</reference>
<gene>
    <name evidence="1" type="ORF">NDI79_01175</name>
</gene>
<dbReference type="EMBL" id="JAMQOQ010000001">
    <property type="protein sequence ID" value="MDS0292777.1"/>
    <property type="molecule type" value="Genomic_DNA"/>
</dbReference>
<evidence type="ECO:0000313" key="2">
    <source>
        <dbReference type="Proteomes" id="UP001254813"/>
    </source>
</evidence>
<name>A0ABU2FW70_9EURY</name>
<dbReference type="Proteomes" id="UP001254813">
    <property type="component" value="Unassembled WGS sequence"/>
</dbReference>
<dbReference type="Gene3D" id="3.40.720.10">
    <property type="entry name" value="Alkaline Phosphatase, subunit A"/>
    <property type="match status" value="1"/>
</dbReference>
<keyword evidence="2" id="KW-1185">Reference proteome</keyword>
<proteinExistence type="predicted"/>
<accession>A0ABU2FW70</accession>
<comment type="caution">
    <text evidence="1">The sequence shown here is derived from an EMBL/GenBank/DDBJ whole genome shotgun (WGS) entry which is preliminary data.</text>
</comment>
<dbReference type="InterPro" id="IPR017850">
    <property type="entry name" value="Alkaline_phosphatase_core_sf"/>
</dbReference>
<evidence type="ECO:0008006" key="3">
    <source>
        <dbReference type="Google" id="ProtNLM"/>
    </source>
</evidence>
<protein>
    <recommendedName>
        <fullName evidence="3">Sulfatase</fullName>
    </recommendedName>
</protein>
<sequence>MLDTCRPDALRAVADDYSFLDMHEIGDTISVGSSTLEWTAATFVDDYLSEIKDTALISANGWPVRILDQGYRPEDRHARYAKTDWGTISGDQLGLHLPAWRYGGGRAGYSDQPQADVETVVDLAISVGRDEDFSRVIAHVIEPHFPFSAAAARRNASELSTAEQDPWEYVHNGGDKAVVWEKYMTELRAGLDGVERLLDNFDANRVLITADHGECFGEWGRWGHASGSINPALRRVPLAYTTATDNQTSDPTIETGTRDTERTVEDNLESLGYL</sequence>
<organism evidence="1 2">
    <name type="scientific">Halogeometricum luteum</name>
    <dbReference type="NCBI Taxonomy" id="2950537"/>
    <lineage>
        <taxon>Archaea</taxon>
        <taxon>Methanobacteriati</taxon>
        <taxon>Methanobacteriota</taxon>
        <taxon>Stenosarchaea group</taxon>
        <taxon>Halobacteria</taxon>
        <taxon>Halobacteriales</taxon>
        <taxon>Haloferacaceae</taxon>
        <taxon>Halogeometricum</taxon>
    </lineage>
</organism>